<organism evidence="2 3">
    <name type="scientific">Ensete ventricosum</name>
    <name type="common">Abyssinian banana</name>
    <name type="synonym">Musa ensete</name>
    <dbReference type="NCBI Taxonomy" id="4639"/>
    <lineage>
        <taxon>Eukaryota</taxon>
        <taxon>Viridiplantae</taxon>
        <taxon>Streptophyta</taxon>
        <taxon>Embryophyta</taxon>
        <taxon>Tracheophyta</taxon>
        <taxon>Spermatophyta</taxon>
        <taxon>Magnoliopsida</taxon>
        <taxon>Liliopsida</taxon>
        <taxon>Zingiberales</taxon>
        <taxon>Musaceae</taxon>
        <taxon>Ensete</taxon>
    </lineage>
</organism>
<dbReference type="Proteomes" id="UP000287651">
    <property type="component" value="Unassembled WGS sequence"/>
</dbReference>
<proteinExistence type="predicted"/>
<dbReference type="AlphaFoldDB" id="A0A427BAC8"/>
<sequence length="93" mass="10224">MLRSGVTREWVGEGELSNDPTQSECSHSLNRAGKSEDKAECKVTDSRVLGLAAPWYRRDKTSVESSIPCSHGGRALVIKEVEEVENAEANSKY</sequence>
<name>A0A427BAC8_ENSVE</name>
<reference evidence="2 3" key="1">
    <citation type="journal article" date="2014" name="Agronomy (Basel)">
        <title>A Draft Genome Sequence for Ensete ventricosum, the Drought-Tolerant Tree Against Hunger.</title>
        <authorList>
            <person name="Harrison J."/>
            <person name="Moore K.A."/>
            <person name="Paszkiewicz K."/>
            <person name="Jones T."/>
            <person name="Grant M."/>
            <person name="Ambacheew D."/>
            <person name="Muzemil S."/>
            <person name="Studholme D.J."/>
        </authorList>
    </citation>
    <scope>NUCLEOTIDE SEQUENCE [LARGE SCALE GENOMIC DNA]</scope>
</reference>
<dbReference type="EMBL" id="AMZH03000116">
    <property type="protein sequence ID" value="RRT85441.1"/>
    <property type="molecule type" value="Genomic_DNA"/>
</dbReference>
<gene>
    <name evidence="2" type="ORF">B296_00002202</name>
</gene>
<feature type="region of interest" description="Disordered" evidence="1">
    <location>
        <begin position="1"/>
        <end position="36"/>
    </location>
</feature>
<evidence type="ECO:0000313" key="2">
    <source>
        <dbReference type="EMBL" id="RRT85441.1"/>
    </source>
</evidence>
<accession>A0A427BAC8</accession>
<comment type="caution">
    <text evidence="2">The sequence shown here is derived from an EMBL/GenBank/DDBJ whole genome shotgun (WGS) entry which is preliminary data.</text>
</comment>
<protein>
    <submittedName>
        <fullName evidence="2">Uncharacterized protein</fullName>
    </submittedName>
</protein>
<feature type="compositionally biased region" description="Polar residues" evidence="1">
    <location>
        <begin position="18"/>
        <end position="29"/>
    </location>
</feature>
<evidence type="ECO:0000256" key="1">
    <source>
        <dbReference type="SAM" id="MobiDB-lite"/>
    </source>
</evidence>
<evidence type="ECO:0000313" key="3">
    <source>
        <dbReference type="Proteomes" id="UP000287651"/>
    </source>
</evidence>